<dbReference type="EMBL" id="VRMN01000005">
    <property type="protein sequence ID" value="KAA8494279.1"/>
    <property type="molecule type" value="Genomic_DNA"/>
</dbReference>
<dbReference type="InterPro" id="IPR008250">
    <property type="entry name" value="ATPase_P-typ_transduc_dom_A_sf"/>
</dbReference>
<dbReference type="Gene3D" id="2.70.150.10">
    <property type="entry name" value="Calcium-transporting ATPase, cytoplasmic transduction domain A"/>
    <property type="match status" value="1"/>
</dbReference>
<feature type="transmembrane region" description="Helical" evidence="17">
    <location>
        <begin position="343"/>
        <end position="366"/>
    </location>
</feature>
<dbReference type="GO" id="GO:0005388">
    <property type="term" value="F:P-type calcium transporter activity"/>
    <property type="evidence" value="ECO:0007669"/>
    <property type="project" value="UniProtKB-EC"/>
</dbReference>
<gene>
    <name evidence="19" type="ORF">FVE85_4254</name>
</gene>
<evidence type="ECO:0000313" key="19">
    <source>
        <dbReference type="EMBL" id="KAA8494279.1"/>
    </source>
</evidence>
<dbReference type="SUPFAM" id="SSF81660">
    <property type="entry name" value="Metal cation-transporting ATPase, ATP-binding domain N"/>
    <property type="match status" value="1"/>
</dbReference>
<keyword evidence="14 17" id="KW-0472">Membrane</keyword>
<dbReference type="PANTHER" id="PTHR24093">
    <property type="entry name" value="CATION TRANSPORTING ATPASE"/>
    <property type="match status" value="1"/>
</dbReference>
<keyword evidence="8" id="KW-0106">Calcium</keyword>
<evidence type="ECO:0000313" key="20">
    <source>
        <dbReference type="Proteomes" id="UP000324585"/>
    </source>
</evidence>
<dbReference type="CDD" id="cd02081">
    <property type="entry name" value="P-type_ATPase_Ca_PMCA-like"/>
    <property type="match status" value="1"/>
</dbReference>
<evidence type="ECO:0000256" key="6">
    <source>
        <dbReference type="ARBA" id="ARBA00022723"/>
    </source>
</evidence>
<evidence type="ECO:0000256" key="1">
    <source>
        <dbReference type="ARBA" id="ARBA00004127"/>
    </source>
</evidence>
<dbReference type="GO" id="GO:0012505">
    <property type="term" value="C:endomembrane system"/>
    <property type="evidence" value="ECO:0007669"/>
    <property type="project" value="UniProtKB-SubCell"/>
</dbReference>
<dbReference type="GO" id="GO:0016887">
    <property type="term" value="F:ATP hydrolysis activity"/>
    <property type="evidence" value="ECO:0007669"/>
    <property type="project" value="InterPro"/>
</dbReference>
<keyword evidence="4" id="KW-0109">Calcium transport</keyword>
<comment type="catalytic activity">
    <reaction evidence="15">
        <text>Ca(2+)(in) + ATP + H2O = Ca(2+)(out) + ADP + phosphate + H(+)</text>
        <dbReference type="Rhea" id="RHEA:18105"/>
        <dbReference type="ChEBI" id="CHEBI:15377"/>
        <dbReference type="ChEBI" id="CHEBI:15378"/>
        <dbReference type="ChEBI" id="CHEBI:29108"/>
        <dbReference type="ChEBI" id="CHEBI:30616"/>
        <dbReference type="ChEBI" id="CHEBI:43474"/>
        <dbReference type="ChEBI" id="CHEBI:456216"/>
        <dbReference type="EC" id="7.2.2.10"/>
    </reaction>
</comment>
<dbReference type="InterPro" id="IPR018303">
    <property type="entry name" value="ATPase_P-typ_P_site"/>
</dbReference>
<dbReference type="PANTHER" id="PTHR24093:SF369">
    <property type="entry name" value="CALCIUM-TRANSPORTING ATPASE"/>
    <property type="match status" value="1"/>
</dbReference>
<keyword evidence="9" id="KW-0067">ATP-binding</keyword>
<evidence type="ECO:0000256" key="12">
    <source>
        <dbReference type="ARBA" id="ARBA00022989"/>
    </source>
</evidence>
<feature type="transmembrane region" description="Helical" evidence="17">
    <location>
        <begin position="955"/>
        <end position="976"/>
    </location>
</feature>
<dbReference type="GO" id="GO:0046872">
    <property type="term" value="F:metal ion binding"/>
    <property type="evidence" value="ECO:0007669"/>
    <property type="project" value="UniProtKB-KW"/>
</dbReference>
<dbReference type="SFLD" id="SFLDG00002">
    <property type="entry name" value="C1.7:_P-type_atpase_like"/>
    <property type="match status" value="1"/>
</dbReference>
<dbReference type="InterPro" id="IPR001757">
    <property type="entry name" value="P_typ_ATPase"/>
</dbReference>
<organism evidence="19 20">
    <name type="scientific">Porphyridium purpureum</name>
    <name type="common">Red alga</name>
    <name type="synonym">Porphyridium cruentum</name>
    <dbReference type="NCBI Taxonomy" id="35688"/>
    <lineage>
        <taxon>Eukaryota</taxon>
        <taxon>Rhodophyta</taxon>
        <taxon>Bangiophyceae</taxon>
        <taxon>Porphyridiales</taxon>
        <taxon>Porphyridiaceae</taxon>
        <taxon>Porphyridium</taxon>
    </lineage>
</organism>
<accession>A0A5J4YSA1</accession>
<evidence type="ECO:0000259" key="18">
    <source>
        <dbReference type="SMART" id="SM00831"/>
    </source>
</evidence>
<evidence type="ECO:0000256" key="5">
    <source>
        <dbReference type="ARBA" id="ARBA00022692"/>
    </source>
</evidence>
<dbReference type="Pfam" id="PF00122">
    <property type="entry name" value="E1-E2_ATPase"/>
    <property type="match status" value="1"/>
</dbReference>
<evidence type="ECO:0000256" key="13">
    <source>
        <dbReference type="ARBA" id="ARBA00023065"/>
    </source>
</evidence>
<evidence type="ECO:0000256" key="9">
    <source>
        <dbReference type="ARBA" id="ARBA00022840"/>
    </source>
</evidence>
<evidence type="ECO:0000256" key="4">
    <source>
        <dbReference type="ARBA" id="ARBA00022568"/>
    </source>
</evidence>
<keyword evidence="7" id="KW-0547">Nucleotide-binding</keyword>
<keyword evidence="6" id="KW-0479">Metal-binding</keyword>
<dbReference type="Pfam" id="PF00689">
    <property type="entry name" value="Cation_ATPase_C"/>
    <property type="match status" value="1"/>
</dbReference>
<feature type="transmembrane region" description="Helical" evidence="17">
    <location>
        <begin position="927"/>
        <end position="949"/>
    </location>
</feature>
<feature type="transmembrane region" description="Helical" evidence="17">
    <location>
        <begin position="106"/>
        <end position="132"/>
    </location>
</feature>
<dbReference type="InterPro" id="IPR023298">
    <property type="entry name" value="ATPase_P-typ_TM_dom_sf"/>
</dbReference>
<dbReference type="NCBIfam" id="TIGR01494">
    <property type="entry name" value="ATPase_P-type"/>
    <property type="match status" value="2"/>
</dbReference>
<keyword evidence="10" id="KW-0460">Magnesium</keyword>
<evidence type="ECO:0000256" key="16">
    <source>
        <dbReference type="SAM" id="MobiDB-lite"/>
    </source>
</evidence>
<name>A0A5J4YSA1_PORPP</name>
<evidence type="ECO:0000256" key="3">
    <source>
        <dbReference type="ARBA" id="ARBA00022448"/>
    </source>
</evidence>
<dbReference type="SUPFAM" id="SSF56784">
    <property type="entry name" value="HAD-like"/>
    <property type="match status" value="1"/>
</dbReference>
<dbReference type="Pfam" id="PF00690">
    <property type="entry name" value="Cation_ATPase_N"/>
    <property type="match status" value="1"/>
</dbReference>
<evidence type="ECO:0000256" key="11">
    <source>
        <dbReference type="ARBA" id="ARBA00022967"/>
    </source>
</evidence>
<evidence type="ECO:0000256" key="7">
    <source>
        <dbReference type="ARBA" id="ARBA00022741"/>
    </source>
</evidence>
<dbReference type="OrthoDB" id="3352408at2759"/>
<dbReference type="PRINTS" id="PR00119">
    <property type="entry name" value="CATATPASE"/>
</dbReference>
<dbReference type="Pfam" id="PF13246">
    <property type="entry name" value="Cation_ATPase"/>
    <property type="match status" value="1"/>
</dbReference>
<keyword evidence="3" id="KW-0813">Transport</keyword>
<dbReference type="AlphaFoldDB" id="A0A5J4YSA1"/>
<dbReference type="InterPro" id="IPR004014">
    <property type="entry name" value="ATPase_P-typ_cation-transptr_N"/>
</dbReference>
<dbReference type="FunFam" id="2.70.150.10:FF:000029">
    <property type="entry name" value="Calcium-transporting ATPase"/>
    <property type="match status" value="1"/>
</dbReference>
<keyword evidence="20" id="KW-1185">Reference proteome</keyword>
<dbReference type="SUPFAM" id="SSF81653">
    <property type="entry name" value="Calcium ATPase, transduction domain A"/>
    <property type="match status" value="1"/>
</dbReference>
<dbReference type="InterPro" id="IPR023299">
    <property type="entry name" value="ATPase_P-typ_cyto_dom_N"/>
</dbReference>
<dbReference type="Proteomes" id="UP000324585">
    <property type="component" value="Unassembled WGS sequence"/>
</dbReference>
<dbReference type="Gene3D" id="3.40.1110.10">
    <property type="entry name" value="Calcium-transporting ATPase, cytoplasmic domain N"/>
    <property type="match status" value="1"/>
</dbReference>
<feature type="region of interest" description="Disordered" evidence="16">
    <location>
        <begin position="1"/>
        <end position="34"/>
    </location>
</feature>
<keyword evidence="11" id="KW-1278">Translocase</keyword>
<dbReference type="SFLD" id="SFLDS00003">
    <property type="entry name" value="Haloacid_Dehalogenase"/>
    <property type="match status" value="1"/>
</dbReference>
<feature type="transmembrane region" description="Helical" evidence="17">
    <location>
        <begin position="302"/>
        <end position="323"/>
    </location>
</feature>
<evidence type="ECO:0000256" key="17">
    <source>
        <dbReference type="SAM" id="Phobius"/>
    </source>
</evidence>
<proteinExistence type="predicted"/>
<keyword evidence="12 17" id="KW-1133">Transmembrane helix</keyword>
<dbReference type="OMA" id="MWIAFND"/>
<evidence type="ECO:0000256" key="14">
    <source>
        <dbReference type="ARBA" id="ARBA00023136"/>
    </source>
</evidence>
<protein>
    <recommendedName>
        <fullName evidence="2">P-type Ca(2+) transporter</fullName>
        <ecNumber evidence="2">7.2.2.10</ecNumber>
    </recommendedName>
</protein>
<feature type="transmembrane region" description="Helical" evidence="17">
    <location>
        <begin position="840"/>
        <end position="862"/>
    </location>
</feature>
<dbReference type="Gene3D" id="1.20.1110.10">
    <property type="entry name" value="Calcium-transporting ATPase, transmembrane domain"/>
    <property type="match status" value="1"/>
</dbReference>
<keyword evidence="5 17" id="KW-0812">Transmembrane</keyword>
<dbReference type="PROSITE" id="PS00154">
    <property type="entry name" value="ATPASE_E1_E2"/>
    <property type="match status" value="1"/>
</dbReference>
<dbReference type="SUPFAM" id="SSF81665">
    <property type="entry name" value="Calcium ATPase, transmembrane domain M"/>
    <property type="match status" value="1"/>
</dbReference>
<dbReference type="InterPro" id="IPR044492">
    <property type="entry name" value="P_typ_ATPase_HD_dom"/>
</dbReference>
<feature type="transmembrane region" description="Helical" evidence="17">
    <location>
        <begin position="799"/>
        <end position="819"/>
    </location>
</feature>
<dbReference type="SFLD" id="SFLDF00027">
    <property type="entry name" value="p-type_atpase"/>
    <property type="match status" value="1"/>
</dbReference>
<dbReference type="Gene3D" id="3.40.50.1000">
    <property type="entry name" value="HAD superfamily/HAD-like"/>
    <property type="match status" value="1"/>
</dbReference>
<dbReference type="EC" id="7.2.2.10" evidence="2"/>
<keyword evidence="13" id="KW-0406">Ion transport</keyword>
<dbReference type="FunFam" id="1.20.1110.10:FF:000039">
    <property type="entry name" value="Calcium-transporting ATPase"/>
    <property type="match status" value="1"/>
</dbReference>
<evidence type="ECO:0000256" key="15">
    <source>
        <dbReference type="ARBA" id="ARBA00048694"/>
    </source>
</evidence>
<reference evidence="20" key="1">
    <citation type="journal article" date="2019" name="Nat. Commun.">
        <title>Expansion of phycobilisome linker gene families in mesophilic red algae.</title>
        <authorList>
            <person name="Lee J."/>
            <person name="Kim D."/>
            <person name="Bhattacharya D."/>
            <person name="Yoon H.S."/>
        </authorList>
    </citation>
    <scope>NUCLEOTIDE SEQUENCE [LARGE SCALE GENOMIC DNA]</scope>
    <source>
        <strain evidence="20">CCMP 1328</strain>
    </source>
</reference>
<dbReference type="PRINTS" id="PR00120">
    <property type="entry name" value="HATPASE"/>
</dbReference>
<dbReference type="GO" id="GO:0005524">
    <property type="term" value="F:ATP binding"/>
    <property type="evidence" value="ECO:0007669"/>
    <property type="project" value="UniProtKB-KW"/>
</dbReference>
<feature type="region of interest" description="Disordered" evidence="16">
    <location>
        <begin position="1087"/>
        <end position="1111"/>
    </location>
</feature>
<evidence type="ECO:0000256" key="8">
    <source>
        <dbReference type="ARBA" id="ARBA00022837"/>
    </source>
</evidence>
<evidence type="ECO:0000256" key="2">
    <source>
        <dbReference type="ARBA" id="ARBA00012790"/>
    </source>
</evidence>
<dbReference type="InterPro" id="IPR059000">
    <property type="entry name" value="ATPase_P-type_domA"/>
</dbReference>
<sequence>MGCFGRKQEDDEDDQPHAALKKGVQNEPPPLDPAAAATFGVSAEALVNMIEERDKPALAEMGGVDGLLAALKSSKTKGMTTNDDELDVHRRAFGPNKFRYPPPKNFFVLVWEAFHDITVLILCVAAIISLTIGLAVPEKREEYGYIEGIAIVAVIAVVVTVQACIDYSKEKKFRQLNSVKDNYDVQVLRNGETLRVSAEEVVVGDIMKITAGDKLAADAVYVDGSNLKTNESAMTGEVVDINKNHEKDPFLLSGTIVSEGVGFVVVIAVGERSQWGIILSQLIVEPEATPLQERLDKLAMQIGWIGIIMATLTFFVSMIRWIVHSADTGNWDGTEVLRFFIDAVTIVVVAIPEGLPLAITLGLAFAMRKMMQDNNLVRRLEACETMGSATQLNADKTGTLTQNRMTVVQAYFGGASFVYKGAGEHIEARAESLGDAALPEAFKQTVALNVAVNSQANLRKQEDGTVEHLGNKTECALLQMVENWSMDYHALREQNPPNRIFLFSSAKKRMSTAIKSGEGVRLHCKGASEIVLRLCSSEMQADGTIRPLPTEEQDKVLAKVEAMASEGLRTLVLCYRDFATGHGIEWESVDDDGYLEQQMTLLGLVGIKDPIRPETRDAVIMLKKAGVTVRMVTGDNPLTAKFIATEAGILDGSEGPEALLEGPVFRKMSDEEKRRVALGIRVLARSSPTDKLLLVRQHKKLGEVVSVTGDGTNDAPALKEADVGFALGLAGTEIAKEACDIVILDDNIQSMAKAVLWGRNVYSSIRKFLQFQLVVNVVAVTLNFISACAGRRLPLGAVPLLWVNMIMDSMGALALATEPPRMSLMDNKPFGRRAPLINRAMFRNIFGVSIFQLTVTLVLMFAGNDIFNLGCFPPEFAPDEEFPCEGSTLKLNSLIFNTFVFMQIFNEINSRRIEERDVFSKILDSKLFCVIIVITILVQVALMLGVGQTRVGQQIGIVTISGAMWGTSIVIGLLALPVGFLVRSIPLDWCAGPLDDDITQMSKFEKFFHFPQRKEPVFEEDEEEEGDDESLMEDTTGARVPLAEVVDASKLASDRAQRLVKLRVYVHAVAFINVVNRAASSKKMIKSVGTEDSEIIPHAPQRVESSTSSDL</sequence>
<feature type="domain" description="Cation-transporting P-type ATPase N-terminal" evidence="18">
    <location>
        <begin position="57"/>
        <end position="134"/>
    </location>
</feature>
<feature type="transmembrane region" description="Helical" evidence="17">
    <location>
        <begin position="773"/>
        <end position="793"/>
    </location>
</feature>
<feature type="transmembrane region" description="Helical" evidence="17">
    <location>
        <begin position="144"/>
        <end position="165"/>
    </location>
</feature>
<evidence type="ECO:0000256" key="10">
    <source>
        <dbReference type="ARBA" id="ARBA00022842"/>
    </source>
</evidence>
<comment type="caution">
    <text evidence="19">The sequence shown here is derived from an EMBL/GenBank/DDBJ whole genome shotgun (WGS) entry which is preliminary data.</text>
</comment>
<dbReference type="InterPro" id="IPR006068">
    <property type="entry name" value="ATPase_P-typ_cation-transptr_C"/>
</dbReference>
<dbReference type="SMART" id="SM00831">
    <property type="entry name" value="Cation_ATPase_N"/>
    <property type="match status" value="1"/>
</dbReference>
<dbReference type="GO" id="GO:0005886">
    <property type="term" value="C:plasma membrane"/>
    <property type="evidence" value="ECO:0007669"/>
    <property type="project" value="TreeGrafter"/>
</dbReference>
<dbReference type="InterPro" id="IPR036412">
    <property type="entry name" value="HAD-like_sf"/>
</dbReference>
<dbReference type="InterPro" id="IPR023214">
    <property type="entry name" value="HAD_sf"/>
</dbReference>
<comment type="subcellular location">
    <subcellularLocation>
        <location evidence="1">Endomembrane system</location>
        <topology evidence="1">Multi-pass membrane protein</topology>
    </subcellularLocation>
</comment>